<keyword evidence="1" id="KW-1133">Transmembrane helix</keyword>
<proteinExistence type="predicted"/>
<dbReference type="InParanoid" id="Q6BSJ6"/>
<dbReference type="GeneID" id="2901104"/>
<evidence type="ECO:0000313" key="2">
    <source>
        <dbReference type="EMBL" id="CAG86970.1"/>
    </source>
</evidence>
<evidence type="ECO:0000256" key="1">
    <source>
        <dbReference type="SAM" id="Phobius"/>
    </source>
</evidence>
<reference evidence="2 3" key="1">
    <citation type="journal article" date="2004" name="Nature">
        <title>Genome evolution in yeasts.</title>
        <authorList>
            <consortium name="Genolevures"/>
            <person name="Dujon B."/>
            <person name="Sherman D."/>
            <person name="Fischer G."/>
            <person name="Durrens P."/>
            <person name="Casaregola S."/>
            <person name="Lafontaine I."/>
            <person name="de Montigny J."/>
            <person name="Marck C."/>
            <person name="Neuveglise C."/>
            <person name="Talla E."/>
            <person name="Goffard N."/>
            <person name="Frangeul L."/>
            <person name="Aigle M."/>
            <person name="Anthouard V."/>
            <person name="Babour A."/>
            <person name="Barbe V."/>
            <person name="Barnay S."/>
            <person name="Blanchin S."/>
            <person name="Beckerich J.M."/>
            <person name="Beyne E."/>
            <person name="Bleykasten C."/>
            <person name="Boisrame A."/>
            <person name="Boyer J."/>
            <person name="Cattolico L."/>
            <person name="Confanioleri F."/>
            <person name="de Daruvar A."/>
            <person name="Despons L."/>
            <person name="Fabre E."/>
            <person name="Fairhead C."/>
            <person name="Ferry-Dumazet H."/>
            <person name="Groppi A."/>
            <person name="Hantraye F."/>
            <person name="Hennequin C."/>
            <person name="Jauniaux N."/>
            <person name="Joyet P."/>
            <person name="Kachouri R."/>
            <person name="Kerrest A."/>
            <person name="Koszul R."/>
            <person name="Lemaire M."/>
            <person name="Lesur I."/>
            <person name="Ma L."/>
            <person name="Muller H."/>
            <person name="Nicaud J.M."/>
            <person name="Nikolski M."/>
            <person name="Oztas S."/>
            <person name="Ozier-Kalogeropoulos O."/>
            <person name="Pellenz S."/>
            <person name="Potier S."/>
            <person name="Richard G.F."/>
            <person name="Straub M.L."/>
            <person name="Suleau A."/>
            <person name="Swennene D."/>
            <person name="Tekaia F."/>
            <person name="Wesolowski-Louvel M."/>
            <person name="Westhof E."/>
            <person name="Wirth B."/>
            <person name="Zeniou-Meyer M."/>
            <person name="Zivanovic I."/>
            <person name="Bolotin-Fukuhara M."/>
            <person name="Thierry A."/>
            <person name="Bouchier C."/>
            <person name="Caudron B."/>
            <person name="Scarpelli C."/>
            <person name="Gaillardin C."/>
            <person name="Weissenbach J."/>
            <person name="Wincker P."/>
            <person name="Souciet J.L."/>
        </authorList>
    </citation>
    <scope>NUCLEOTIDE SEQUENCE [LARGE SCALE GENOMIC DNA]</scope>
    <source>
        <strain evidence="3">ATCC 36239 / CBS 767 / BCRC 21394 / JCM 1990 / NBRC 0083 / IGC 2968</strain>
    </source>
</reference>
<name>Q6BSJ6_DEBHA</name>
<dbReference type="KEGG" id="dha:DEHA2D08360g"/>
<organism evidence="2 3">
    <name type="scientific">Debaryomyces hansenii (strain ATCC 36239 / CBS 767 / BCRC 21394 / JCM 1990 / NBRC 0083 / IGC 2968)</name>
    <name type="common">Yeast</name>
    <name type="synonym">Torulaspora hansenii</name>
    <dbReference type="NCBI Taxonomy" id="284592"/>
    <lineage>
        <taxon>Eukaryota</taxon>
        <taxon>Fungi</taxon>
        <taxon>Dikarya</taxon>
        <taxon>Ascomycota</taxon>
        <taxon>Saccharomycotina</taxon>
        <taxon>Pichiomycetes</taxon>
        <taxon>Debaryomycetaceae</taxon>
        <taxon>Debaryomyces</taxon>
    </lineage>
</organism>
<keyword evidence="3" id="KW-1185">Reference proteome</keyword>
<dbReference type="RefSeq" id="XP_458824.1">
    <property type="nucleotide sequence ID" value="XM_458824.1"/>
</dbReference>
<accession>Q6BSJ6</accession>
<dbReference type="VEuPathDB" id="FungiDB:DEHA2D08360g"/>
<keyword evidence="1" id="KW-0812">Transmembrane</keyword>
<gene>
    <name evidence="2" type="ordered locus">DEHA2D08360g</name>
</gene>
<keyword evidence="1" id="KW-0472">Membrane</keyword>
<dbReference type="EMBL" id="CR382136">
    <property type="protein sequence ID" value="CAG86970.1"/>
    <property type="molecule type" value="Genomic_DNA"/>
</dbReference>
<dbReference type="AlphaFoldDB" id="Q6BSJ6"/>
<sequence>MLTFFPLYIYRNIKASTIIIIAIYLLDILHYIRNIFYNMVYLFKKKETSTDALKNLFLLDIIEYETDKDIKAFLFNNICHSYIILNKGGKAIFKLYREDYKKHCIIGLDKIFQEAYDSDFRIDEINEHMKLSDHKKCLE</sequence>
<dbReference type="Proteomes" id="UP000000599">
    <property type="component" value="Chromosome D"/>
</dbReference>
<dbReference type="HOGENOM" id="CLU_1845025_0_0_1"/>
<evidence type="ECO:0000313" key="3">
    <source>
        <dbReference type="Proteomes" id="UP000000599"/>
    </source>
</evidence>
<protein>
    <submittedName>
        <fullName evidence="2">DEHA2D08360p</fullName>
    </submittedName>
</protein>
<feature type="transmembrane region" description="Helical" evidence="1">
    <location>
        <begin position="15"/>
        <end position="36"/>
    </location>
</feature>